<dbReference type="PANTHER" id="PTHR36848">
    <property type="entry name" value="DNA-BINDING PROTEIN (PUTATIVE SECRETED PROTEIN)-RELATED"/>
    <property type="match status" value="1"/>
</dbReference>
<gene>
    <name evidence="1" type="ORF">DF200_02190</name>
</gene>
<name>A0A2U2MUF2_9BIFI</name>
<evidence type="ECO:0008006" key="3">
    <source>
        <dbReference type="Google" id="ProtNLM"/>
    </source>
</evidence>
<dbReference type="Proteomes" id="UP000245753">
    <property type="component" value="Unassembled WGS sequence"/>
</dbReference>
<accession>A0A2U2MUF2</accession>
<organism evidence="1 2">
    <name type="scientific">Bifidobacterium catulorum</name>
    <dbReference type="NCBI Taxonomy" id="1630173"/>
    <lineage>
        <taxon>Bacteria</taxon>
        <taxon>Bacillati</taxon>
        <taxon>Actinomycetota</taxon>
        <taxon>Actinomycetes</taxon>
        <taxon>Bifidobacteriales</taxon>
        <taxon>Bifidobacteriaceae</taxon>
        <taxon>Bifidobacterium</taxon>
    </lineage>
</organism>
<sequence>MNAHDDFLHPGVWNAPATYWFWHRIPTMGEIDEQIRRMDEAGYRSFQIQARMSMPLDEYLSDDYLRMCRHAADVARSHDMMVGIYDEYNWLSGHAGGRVVADGHDGLRERHLFHVTADVDGRGHVEGTIDGIHAVDVDYLLRQGREWVFEGGVPRWDQWRIVAAVAYDADEHGAAIGPTVTDVTSRARIASADADGCAMTADLDDVTGEHRRVTFFVSARCATSRMINYLDPEAARRFTEVGYEPYAKAFGDHLGTTVAYVFFDQPHACFFDWAQNRGTTASTLMYDPEFYRELAEEAGDRWPLILLAWAIDVGGETTPSRVWFYERYARRAIDMFFGTLATWCHGHGLRLCGHEVLSHVSSWDPTSTIIADDPRTNFGLDYFGIDAWRDVTGVDARNDHPQLSAKFGDSVARSHGRSGCIVEQYFGRTVPGSHFAAGWWELTLDRLRSQTMRHHVLGMRQLLMHAFWLTDGHDPSGDDAAEMFVNPRFDFAPGVNYEPWFRFHRRFADESARVSVFLDGCEPLDEVAVLYPLTTDWAHGPSHGFGRHMALWCENLARDGIDYAIIDERDLCRGEADEGVLRLPDGRSFPVLALPDVETLHDERSVRVLERFVRTGGTVLATGAFPHEVAAPEPGRCHAVKRLKTLADCGATEEGTVRVYDGLPEWRAVAADVMECVSPLPRVTDTSPEIGQLWVRRGRDRLGWRIMLFNDADRNRTVVIETGSSHARLVVWNPSDGTVGEPGSIRGTGIGASIETSMNPHQVVLMQIIPDGDAAPTSMTLSTGWRFMPYEGHEADAPAGISPMSGWERQGYPTFCGMGRYIRDVVIDRGGDGAWDLSLPKVAGSVVVRVNGGTVAESPWPAGPIPLGRVMKTGVNRLVLDILPSAANRYYAGTMQQGDGPAPCGLLDAPVLIPHVDATVVVPTSQASGRIAGGARNRG</sequence>
<dbReference type="PANTHER" id="PTHR36848:SF2">
    <property type="entry name" value="SECRETED PROTEIN"/>
    <property type="match status" value="1"/>
</dbReference>
<reference evidence="1 2" key="1">
    <citation type="journal article" date="2018" name="Int. J. Syst. Evol. Microbiol.">
        <title>Bifidobacterium catulorum sp. nov., a novel taxon from the faeces of the baby common marmoset (Callithrix jacchus).</title>
        <authorList>
            <person name="Modesto M."/>
            <person name="Michelini S."/>
            <person name="Oki K."/>
            <person name="Biavati B."/>
            <person name="Watanabe K."/>
            <person name="Mattarelli P."/>
        </authorList>
    </citation>
    <scope>NUCLEOTIDE SEQUENCE [LARGE SCALE GENOMIC DNA]</scope>
    <source>
        <strain evidence="1 2">MRM 8.19</strain>
    </source>
</reference>
<dbReference type="RefSeq" id="WP_109136661.1">
    <property type="nucleotide sequence ID" value="NZ_QFFN01000003.1"/>
</dbReference>
<comment type="caution">
    <text evidence="1">The sequence shown here is derived from an EMBL/GenBank/DDBJ whole genome shotgun (WGS) entry which is preliminary data.</text>
</comment>
<dbReference type="InterPro" id="IPR053161">
    <property type="entry name" value="Ulvan_degrading_GH"/>
</dbReference>
<proteinExistence type="predicted"/>
<dbReference type="EMBL" id="QFFN01000003">
    <property type="protein sequence ID" value="PWG60432.1"/>
    <property type="molecule type" value="Genomic_DNA"/>
</dbReference>
<dbReference type="Gene3D" id="3.40.50.880">
    <property type="match status" value="1"/>
</dbReference>
<dbReference type="InterPro" id="IPR029062">
    <property type="entry name" value="Class_I_gatase-like"/>
</dbReference>
<keyword evidence="2" id="KW-1185">Reference proteome</keyword>
<protein>
    <recommendedName>
        <fullName evidence="3">Glycoside hydrolase</fullName>
    </recommendedName>
</protein>
<dbReference type="OrthoDB" id="9761519at2"/>
<evidence type="ECO:0000313" key="1">
    <source>
        <dbReference type="EMBL" id="PWG60432.1"/>
    </source>
</evidence>
<dbReference type="AlphaFoldDB" id="A0A2U2MUF2"/>
<evidence type="ECO:0000313" key="2">
    <source>
        <dbReference type="Proteomes" id="UP000245753"/>
    </source>
</evidence>